<keyword evidence="2" id="KW-1185">Reference proteome</keyword>
<dbReference type="EMBL" id="BGPR01016467">
    <property type="protein sequence ID" value="GBN73121.1"/>
    <property type="molecule type" value="Genomic_DNA"/>
</dbReference>
<dbReference type="Proteomes" id="UP000499080">
    <property type="component" value="Unassembled WGS sequence"/>
</dbReference>
<sequence>MARVVLLVTSEHSETDLGYYISNQSPSDEQSDAASFSEFCSNLRAIINNDIFNVYQTHQAAYLPICGNVNYILKFLSPIKAAAVKATVNLWRLLKYNQKTLFRYAMSPFPGQCQTHLANNKDLKKPQ</sequence>
<evidence type="ECO:0000313" key="2">
    <source>
        <dbReference type="Proteomes" id="UP000499080"/>
    </source>
</evidence>
<proteinExistence type="predicted"/>
<comment type="caution">
    <text evidence="1">The sequence shown here is derived from an EMBL/GenBank/DDBJ whole genome shotgun (WGS) entry which is preliminary data.</text>
</comment>
<reference evidence="1 2" key="1">
    <citation type="journal article" date="2019" name="Sci. Rep.">
        <title>Orb-weaving spider Araneus ventricosus genome elucidates the spidroin gene catalogue.</title>
        <authorList>
            <person name="Kono N."/>
            <person name="Nakamura H."/>
            <person name="Ohtoshi R."/>
            <person name="Moran D.A.P."/>
            <person name="Shinohara A."/>
            <person name="Yoshida Y."/>
            <person name="Fujiwara M."/>
            <person name="Mori M."/>
            <person name="Tomita M."/>
            <person name="Arakawa K."/>
        </authorList>
    </citation>
    <scope>NUCLEOTIDE SEQUENCE [LARGE SCALE GENOMIC DNA]</scope>
</reference>
<accession>A0A4Y2RBS0</accession>
<dbReference type="AlphaFoldDB" id="A0A4Y2RBS0"/>
<name>A0A4Y2RBS0_ARAVE</name>
<gene>
    <name evidence="1" type="ORF">AVEN_171911_1</name>
</gene>
<evidence type="ECO:0000313" key="1">
    <source>
        <dbReference type="EMBL" id="GBN73121.1"/>
    </source>
</evidence>
<organism evidence="1 2">
    <name type="scientific">Araneus ventricosus</name>
    <name type="common">Orbweaver spider</name>
    <name type="synonym">Epeira ventricosa</name>
    <dbReference type="NCBI Taxonomy" id="182803"/>
    <lineage>
        <taxon>Eukaryota</taxon>
        <taxon>Metazoa</taxon>
        <taxon>Ecdysozoa</taxon>
        <taxon>Arthropoda</taxon>
        <taxon>Chelicerata</taxon>
        <taxon>Arachnida</taxon>
        <taxon>Araneae</taxon>
        <taxon>Araneomorphae</taxon>
        <taxon>Entelegynae</taxon>
        <taxon>Araneoidea</taxon>
        <taxon>Araneidae</taxon>
        <taxon>Araneus</taxon>
    </lineage>
</organism>
<protein>
    <submittedName>
        <fullName evidence="1">Uncharacterized protein</fullName>
    </submittedName>
</protein>